<gene>
    <name evidence="2" type="ORF">PBAH0796_LOCUS6058</name>
</gene>
<accession>A0A7S0FC96</accession>
<feature type="region of interest" description="Disordered" evidence="1">
    <location>
        <begin position="245"/>
        <end position="268"/>
    </location>
</feature>
<dbReference type="AlphaFoldDB" id="A0A7S0FC96"/>
<evidence type="ECO:0000313" key="2">
    <source>
        <dbReference type="EMBL" id="CAD8350691.1"/>
    </source>
</evidence>
<sequence>MPRFPRSAKAGVALGSAGGPVAMPEGVPDALLADEDMQAVFEGRITMDEYIEMERRKQEAMRREIQEVQNARMEVLHAIIGAREKSRTLMTENERMVQTLMQDTAKMAQPGVRELIAQVAQFQNAFHGRMLRPTAEQVAEEIPGARELIELVAERNQEDDEVTAAPPEGGQPPLFVGAVAAPPEGGQVPLRAGVAAALPEGGQAPPFEAMAAAPPAGGQVPLFAGWVAAPPQGGEVPLYADEAAAPPEEDPVPLATGKAARNRRRRQARRAVAGACTIAAAS</sequence>
<evidence type="ECO:0000256" key="1">
    <source>
        <dbReference type="SAM" id="MobiDB-lite"/>
    </source>
</evidence>
<feature type="region of interest" description="Disordered" evidence="1">
    <location>
        <begin position="1"/>
        <end position="20"/>
    </location>
</feature>
<dbReference type="EMBL" id="HBEG01010329">
    <property type="protein sequence ID" value="CAD8350691.1"/>
    <property type="molecule type" value="Transcribed_RNA"/>
</dbReference>
<organism evidence="2">
    <name type="scientific">Pyrodinium bahamense</name>
    <dbReference type="NCBI Taxonomy" id="73915"/>
    <lineage>
        <taxon>Eukaryota</taxon>
        <taxon>Sar</taxon>
        <taxon>Alveolata</taxon>
        <taxon>Dinophyceae</taxon>
        <taxon>Gonyaulacales</taxon>
        <taxon>Pyrocystaceae</taxon>
        <taxon>Pyrodinium</taxon>
    </lineage>
</organism>
<reference evidence="2" key="1">
    <citation type="submission" date="2021-01" db="EMBL/GenBank/DDBJ databases">
        <authorList>
            <person name="Corre E."/>
            <person name="Pelletier E."/>
            <person name="Niang G."/>
            <person name="Scheremetjew M."/>
            <person name="Finn R."/>
            <person name="Kale V."/>
            <person name="Holt S."/>
            <person name="Cochrane G."/>
            <person name="Meng A."/>
            <person name="Brown T."/>
            <person name="Cohen L."/>
        </authorList>
    </citation>
    <scope>NUCLEOTIDE SEQUENCE</scope>
    <source>
        <strain evidence="2">Pbaha01</strain>
    </source>
</reference>
<protein>
    <submittedName>
        <fullName evidence="2">Uncharacterized protein</fullName>
    </submittedName>
</protein>
<name>A0A7S0FC96_9DINO</name>
<proteinExistence type="predicted"/>